<evidence type="ECO:0000256" key="7">
    <source>
        <dbReference type="ARBA" id="ARBA00023136"/>
    </source>
</evidence>
<evidence type="ECO:0000256" key="8">
    <source>
        <dbReference type="RuleBase" id="RU363032"/>
    </source>
</evidence>
<proteinExistence type="inferred from homology"/>
<feature type="transmembrane region" description="Helical" evidence="8">
    <location>
        <begin position="60"/>
        <end position="86"/>
    </location>
</feature>
<geneLocation type="plasmid" evidence="10 11">
    <name>pR24_1</name>
</geneLocation>
<name>A0ABY5RYW8_9HYPH</name>
<dbReference type="EMBL" id="CP102846">
    <property type="protein sequence ID" value="UVF22455.1"/>
    <property type="molecule type" value="Genomic_DNA"/>
</dbReference>
<evidence type="ECO:0000256" key="3">
    <source>
        <dbReference type="ARBA" id="ARBA00022448"/>
    </source>
</evidence>
<reference evidence="10" key="1">
    <citation type="submission" date="2022-08" db="EMBL/GenBank/DDBJ databases">
        <title>Microvirga terrae sp. nov., isolated from soil.</title>
        <authorList>
            <person name="Kim K.H."/>
            <person name="Seo Y.L."/>
            <person name="Kim J.M."/>
            <person name="Lee J.K."/>
            <person name="Han D.M."/>
            <person name="Jeon C.O."/>
        </authorList>
    </citation>
    <scope>NUCLEOTIDE SEQUENCE</scope>
    <source>
        <strain evidence="10">R24</strain>
        <plasmid evidence="10">pR24_1</plasmid>
    </source>
</reference>
<feature type="transmembrane region" description="Helical" evidence="8">
    <location>
        <begin position="135"/>
        <end position="154"/>
    </location>
</feature>
<evidence type="ECO:0000256" key="4">
    <source>
        <dbReference type="ARBA" id="ARBA00022475"/>
    </source>
</evidence>
<feature type="transmembrane region" description="Helical" evidence="8">
    <location>
        <begin position="29"/>
        <end position="53"/>
    </location>
</feature>
<accession>A0ABY5RYW8</accession>
<dbReference type="InterPro" id="IPR043429">
    <property type="entry name" value="ArtM/GltK/GlnP/TcyL/YhdX-like"/>
</dbReference>
<keyword evidence="11" id="KW-1185">Reference proteome</keyword>
<gene>
    <name evidence="10" type="ORF">HPT29_025205</name>
</gene>
<evidence type="ECO:0000256" key="2">
    <source>
        <dbReference type="ARBA" id="ARBA00010072"/>
    </source>
</evidence>
<comment type="similarity">
    <text evidence="2">Belongs to the binding-protein-dependent transport system permease family. HisMQ subfamily.</text>
</comment>
<comment type="subcellular location">
    <subcellularLocation>
        <location evidence="1">Cell inner membrane</location>
        <topology evidence="1">Multi-pass membrane protein</topology>
    </subcellularLocation>
    <subcellularLocation>
        <location evidence="8">Cell membrane</location>
        <topology evidence="8">Multi-pass membrane protein</topology>
    </subcellularLocation>
</comment>
<sequence>MLWDILSIIQDNWLLLLIGQYPNGPLGGLAATLILSVLSIALAFPLSVLLALARLSRSPFLLWPSTALVYIARGVPLLMLILWVYFMVPLLLGANIPGFVTMLVTLVLYEAAFLSEVVRAGIVAVGRGQMDAARALGHSYLGAMWYVILPQALYNMLPSILSQFVSTIKETTLGYVINVPELTFAANQINNRLLSKPFEVFFILAIIYYLVCWTLTHAATVLERRIARKRAGTTTGPLPVTMQPQTLTAEP</sequence>
<evidence type="ECO:0000256" key="6">
    <source>
        <dbReference type="ARBA" id="ARBA00022989"/>
    </source>
</evidence>
<feature type="transmembrane region" description="Helical" evidence="8">
    <location>
        <begin position="92"/>
        <end position="114"/>
    </location>
</feature>
<protein>
    <submittedName>
        <fullName evidence="10">Amino acid ABC transporter permease</fullName>
    </submittedName>
</protein>
<dbReference type="NCBIfam" id="TIGR01726">
    <property type="entry name" value="HEQRo_perm_3TM"/>
    <property type="match status" value="1"/>
</dbReference>
<evidence type="ECO:0000256" key="5">
    <source>
        <dbReference type="ARBA" id="ARBA00022692"/>
    </source>
</evidence>
<dbReference type="Pfam" id="PF00528">
    <property type="entry name" value="BPD_transp_1"/>
    <property type="match status" value="1"/>
</dbReference>
<evidence type="ECO:0000256" key="1">
    <source>
        <dbReference type="ARBA" id="ARBA00004429"/>
    </source>
</evidence>
<dbReference type="CDD" id="cd06261">
    <property type="entry name" value="TM_PBP2"/>
    <property type="match status" value="1"/>
</dbReference>
<feature type="transmembrane region" description="Helical" evidence="8">
    <location>
        <begin position="200"/>
        <end position="222"/>
    </location>
</feature>
<dbReference type="PANTHER" id="PTHR30614">
    <property type="entry name" value="MEMBRANE COMPONENT OF AMINO ACID ABC TRANSPORTER"/>
    <property type="match status" value="1"/>
</dbReference>
<dbReference type="InterPro" id="IPR000515">
    <property type="entry name" value="MetI-like"/>
</dbReference>
<organism evidence="10 11">
    <name type="scientific">Microvirga terrae</name>
    <dbReference type="NCBI Taxonomy" id="2740529"/>
    <lineage>
        <taxon>Bacteria</taxon>
        <taxon>Pseudomonadati</taxon>
        <taxon>Pseudomonadota</taxon>
        <taxon>Alphaproteobacteria</taxon>
        <taxon>Hyphomicrobiales</taxon>
        <taxon>Methylobacteriaceae</taxon>
        <taxon>Microvirga</taxon>
    </lineage>
</organism>
<dbReference type="Gene3D" id="1.10.3720.10">
    <property type="entry name" value="MetI-like"/>
    <property type="match status" value="1"/>
</dbReference>
<dbReference type="RefSeq" id="WP_173948966.1">
    <property type="nucleotide sequence ID" value="NZ_CP102846.1"/>
</dbReference>
<dbReference type="SUPFAM" id="SSF161098">
    <property type="entry name" value="MetI-like"/>
    <property type="match status" value="1"/>
</dbReference>
<evidence type="ECO:0000313" key="11">
    <source>
        <dbReference type="Proteomes" id="UP001017257"/>
    </source>
</evidence>
<keyword evidence="5 8" id="KW-0812">Transmembrane</keyword>
<keyword evidence="6 8" id="KW-1133">Transmembrane helix</keyword>
<feature type="domain" description="ABC transmembrane type-1" evidence="9">
    <location>
        <begin position="29"/>
        <end position="219"/>
    </location>
</feature>
<dbReference type="PROSITE" id="PS50928">
    <property type="entry name" value="ABC_TM1"/>
    <property type="match status" value="1"/>
</dbReference>
<dbReference type="InterPro" id="IPR010065">
    <property type="entry name" value="AA_ABC_transptr_permease_3TM"/>
</dbReference>
<evidence type="ECO:0000259" key="9">
    <source>
        <dbReference type="PROSITE" id="PS50928"/>
    </source>
</evidence>
<keyword evidence="4" id="KW-1003">Cell membrane</keyword>
<dbReference type="PANTHER" id="PTHR30614:SF21">
    <property type="entry name" value="AMINO ACID ABC TRANSPORTER PERMEASE"/>
    <property type="match status" value="1"/>
</dbReference>
<keyword evidence="3 8" id="KW-0813">Transport</keyword>
<dbReference type="InterPro" id="IPR035906">
    <property type="entry name" value="MetI-like_sf"/>
</dbReference>
<keyword evidence="7 8" id="KW-0472">Membrane</keyword>
<keyword evidence="10" id="KW-0614">Plasmid</keyword>
<evidence type="ECO:0000313" key="10">
    <source>
        <dbReference type="EMBL" id="UVF22455.1"/>
    </source>
</evidence>
<dbReference type="Proteomes" id="UP001017257">
    <property type="component" value="Plasmid pR24_1"/>
</dbReference>